<reference evidence="1 2" key="1">
    <citation type="submission" date="2024-09" db="EMBL/GenBank/DDBJ databases">
        <title>Chromosome-scale assembly of Riccia sorocarpa.</title>
        <authorList>
            <person name="Paukszto L."/>
        </authorList>
    </citation>
    <scope>NUCLEOTIDE SEQUENCE [LARGE SCALE GENOMIC DNA]</scope>
    <source>
        <strain evidence="1">LP-2024</strain>
        <tissue evidence="1">Aerial parts of the thallus</tissue>
    </source>
</reference>
<accession>A0ABD3H6V0</accession>
<evidence type="ECO:0000313" key="2">
    <source>
        <dbReference type="Proteomes" id="UP001633002"/>
    </source>
</evidence>
<evidence type="ECO:0000313" key="1">
    <source>
        <dbReference type="EMBL" id="KAL3686080.1"/>
    </source>
</evidence>
<proteinExistence type="predicted"/>
<gene>
    <name evidence="1" type="ORF">R1sor_004102</name>
</gene>
<protein>
    <submittedName>
        <fullName evidence="1">Uncharacterized protein</fullName>
    </submittedName>
</protein>
<organism evidence="1 2">
    <name type="scientific">Riccia sorocarpa</name>
    <dbReference type="NCBI Taxonomy" id="122646"/>
    <lineage>
        <taxon>Eukaryota</taxon>
        <taxon>Viridiplantae</taxon>
        <taxon>Streptophyta</taxon>
        <taxon>Embryophyta</taxon>
        <taxon>Marchantiophyta</taxon>
        <taxon>Marchantiopsida</taxon>
        <taxon>Marchantiidae</taxon>
        <taxon>Marchantiales</taxon>
        <taxon>Ricciaceae</taxon>
        <taxon>Riccia</taxon>
    </lineage>
</organism>
<dbReference type="EMBL" id="JBJQOH010000006">
    <property type="protein sequence ID" value="KAL3686080.1"/>
    <property type="molecule type" value="Genomic_DNA"/>
</dbReference>
<comment type="caution">
    <text evidence="1">The sequence shown here is derived from an EMBL/GenBank/DDBJ whole genome shotgun (WGS) entry which is preliminary data.</text>
</comment>
<keyword evidence="2" id="KW-1185">Reference proteome</keyword>
<name>A0ABD3H6V0_9MARC</name>
<dbReference type="Proteomes" id="UP001633002">
    <property type="component" value="Unassembled WGS sequence"/>
</dbReference>
<sequence>MPHFPRKSRKFPDFPSVTVTGVDVTGIVIGVGGSRDARIAIGALRREQAAPGIEKKQDVLRRRTQLHLHVVLGFVPNADANYSGTSSSLHKSLTRGLEGW</sequence>
<dbReference type="AlphaFoldDB" id="A0ABD3H6V0"/>